<evidence type="ECO:0000259" key="7">
    <source>
        <dbReference type="PROSITE" id="PS50850"/>
    </source>
</evidence>
<keyword evidence="3 6" id="KW-0812">Transmembrane</keyword>
<dbReference type="RefSeq" id="WP_301756640.1">
    <property type="nucleotide sequence ID" value="NZ_JAUJSQ010000011.1"/>
</dbReference>
<dbReference type="EMBL" id="JAUJSQ010000011">
    <property type="protein sequence ID" value="MDN7934508.1"/>
    <property type="molecule type" value="Genomic_DNA"/>
</dbReference>
<keyword evidence="4 6" id="KW-1133">Transmembrane helix</keyword>
<keyword evidence="5 6" id="KW-0472">Membrane</keyword>
<evidence type="ECO:0000256" key="4">
    <source>
        <dbReference type="ARBA" id="ARBA00022989"/>
    </source>
</evidence>
<keyword evidence="2" id="KW-1003">Cell membrane</keyword>
<evidence type="ECO:0000256" key="1">
    <source>
        <dbReference type="ARBA" id="ARBA00004651"/>
    </source>
</evidence>
<feature type="transmembrane region" description="Helical" evidence="6">
    <location>
        <begin position="342"/>
        <end position="361"/>
    </location>
</feature>
<accession>A0ABT8PHF7</accession>
<feature type="transmembrane region" description="Helical" evidence="6">
    <location>
        <begin position="20"/>
        <end position="46"/>
    </location>
</feature>
<dbReference type="PANTHER" id="PTHR43124:SF3">
    <property type="entry name" value="CHLORAMPHENICOL EFFLUX PUMP RV0191"/>
    <property type="match status" value="1"/>
</dbReference>
<dbReference type="SUPFAM" id="SSF103473">
    <property type="entry name" value="MFS general substrate transporter"/>
    <property type="match status" value="1"/>
</dbReference>
<evidence type="ECO:0000256" key="5">
    <source>
        <dbReference type="ARBA" id="ARBA00023136"/>
    </source>
</evidence>
<feature type="transmembrane region" description="Helical" evidence="6">
    <location>
        <begin position="58"/>
        <end position="80"/>
    </location>
</feature>
<gene>
    <name evidence="8" type="ORF">QZM52_24785</name>
</gene>
<organism evidence="8 9">
    <name type="scientific">Burkholderia metallica</name>
    <dbReference type="NCBI Taxonomy" id="488729"/>
    <lineage>
        <taxon>Bacteria</taxon>
        <taxon>Pseudomonadati</taxon>
        <taxon>Pseudomonadota</taxon>
        <taxon>Betaproteobacteria</taxon>
        <taxon>Burkholderiales</taxon>
        <taxon>Burkholderiaceae</taxon>
        <taxon>Burkholderia</taxon>
        <taxon>Burkholderia cepacia complex</taxon>
    </lineage>
</organism>
<dbReference type="CDD" id="cd17324">
    <property type="entry name" value="MFS_NepI_like"/>
    <property type="match status" value="1"/>
</dbReference>
<feature type="transmembrane region" description="Helical" evidence="6">
    <location>
        <begin position="87"/>
        <end position="106"/>
    </location>
</feature>
<evidence type="ECO:0000256" key="6">
    <source>
        <dbReference type="SAM" id="Phobius"/>
    </source>
</evidence>
<comment type="caution">
    <text evidence="8">The sequence shown here is derived from an EMBL/GenBank/DDBJ whole genome shotgun (WGS) entry which is preliminary data.</text>
</comment>
<dbReference type="InterPro" id="IPR036259">
    <property type="entry name" value="MFS_trans_sf"/>
</dbReference>
<dbReference type="Proteomes" id="UP001171606">
    <property type="component" value="Unassembled WGS sequence"/>
</dbReference>
<sequence>MEHIMTQTASIQPPRTRNWLAVLSIALSATIFCTTEFLPIGLLRYISQGLGVSEGTAGIMVTAPGLLAAIAAPLLTVAVGRFDRRRVLLGLGLLLVISNLTAMLAPNFAVLVVARALFGVGIGGFWAISVGLGGRLVEEEHVGQATSLIFAGVSLGMLIGGPAGALIGELAGWRAAFGAALALSVAALLAQWVSLPSLHVSHRVSARDLLGIFGTRRARIGLIAMTLALCGQFATYTYVTPFLATVSGFGGRVISSLLLGYTFIGLVGNFIGGSAAQRNVKTTLIASILFIAVPLAMLPALGTSRPWVLVALAAWGIAYGALPVALQMWMAQATRDVREGGMALFVANFQISIALGSFLGGRIVDGFGLFNAMFFGVALAVISILTLVLTGGHPRGIDAPASC</sequence>
<evidence type="ECO:0000313" key="9">
    <source>
        <dbReference type="Proteomes" id="UP001171606"/>
    </source>
</evidence>
<name>A0ABT8PHF7_9BURK</name>
<dbReference type="InterPro" id="IPR020846">
    <property type="entry name" value="MFS_dom"/>
</dbReference>
<feature type="transmembrane region" description="Helical" evidence="6">
    <location>
        <begin position="307"/>
        <end position="330"/>
    </location>
</feature>
<protein>
    <submittedName>
        <fullName evidence="8">MFS transporter</fullName>
    </submittedName>
</protein>
<feature type="domain" description="Major facilitator superfamily (MFS) profile" evidence="7">
    <location>
        <begin position="21"/>
        <end position="395"/>
    </location>
</feature>
<evidence type="ECO:0000256" key="3">
    <source>
        <dbReference type="ARBA" id="ARBA00022692"/>
    </source>
</evidence>
<comment type="subcellular location">
    <subcellularLocation>
        <location evidence="1">Cell membrane</location>
        <topology evidence="1">Multi-pass membrane protein</topology>
    </subcellularLocation>
</comment>
<dbReference type="Gene3D" id="1.20.1250.20">
    <property type="entry name" value="MFS general substrate transporter like domains"/>
    <property type="match status" value="1"/>
</dbReference>
<keyword evidence="9" id="KW-1185">Reference proteome</keyword>
<feature type="transmembrane region" description="Helical" evidence="6">
    <location>
        <begin position="112"/>
        <end position="133"/>
    </location>
</feature>
<feature type="transmembrane region" description="Helical" evidence="6">
    <location>
        <begin position="145"/>
        <end position="167"/>
    </location>
</feature>
<feature type="transmembrane region" description="Helical" evidence="6">
    <location>
        <begin position="219"/>
        <end position="239"/>
    </location>
</feature>
<feature type="transmembrane region" description="Helical" evidence="6">
    <location>
        <begin position="173"/>
        <end position="198"/>
    </location>
</feature>
<dbReference type="PANTHER" id="PTHR43124">
    <property type="entry name" value="PURINE EFFLUX PUMP PBUE"/>
    <property type="match status" value="1"/>
</dbReference>
<dbReference type="PROSITE" id="PS50850">
    <property type="entry name" value="MFS"/>
    <property type="match status" value="1"/>
</dbReference>
<dbReference type="InterPro" id="IPR011701">
    <property type="entry name" value="MFS"/>
</dbReference>
<proteinExistence type="predicted"/>
<feature type="transmembrane region" description="Helical" evidence="6">
    <location>
        <begin position="251"/>
        <end position="271"/>
    </location>
</feature>
<evidence type="ECO:0000313" key="8">
    <source>
        <dbReference type="EMBL" id="MDN7934508.1"/>
    </source>
</evidence>
<feature type="transmembrane region" description="Helical" evidence="6">
    <location>
        <begin position="283"/>
        <end position="301"/>
    </location>
</feature>
<dbReference type="InterPro" id="IPR050189">
    <property type="entry name" value="MFS_Efflux_Transporters"/>
</dbReference>
<evidence type="ECO:0000256" key="2">
    <source>
        <dbReference type="ARBA" id="ARBA00022475"/>
    </source>
</evidence>
<feature type="transmembrane region" description="Helical" evidence="6">
    <location>
        <begin position="367"/>
        <end position="389"/>
    </location>
</feature>
<reference evidence="8" key="1">
    <citation type="submission" date="2023-07" db="EMBL/GenBank/DDBJ databases">
        <title>A collection of bacterial strains from the Burkholderia cepacia Research Laboratory and Repository.</title>
        <authorList>
            <person name="Lipuma J."/>
            <person name="Spilker T."/>
            <person name="Caverly L."/>
        </authorList>
    </citation>
    <scope>NUCLEOTIDE SEQUENCE</scope>
    <source>
        <strain evidence="8">AU42020</strain>
    </source>
</reference>
<dbReference type="Pfam" id="PF07690">
    <property type="entry name" value="MFS_1"/>
    <property type="match status" value="1"/>
</dbReference>